<organism evidence="2">
    <name type="scientific">Candidatus Berkiella aquae</name>
    <dbReference type="NCBI Taxonomy" id="295108"/>
    <lineage>
        <taxon>Bacteria</taxon>
        <taxon>Pseudomonadati</taxon>
        <taxon>Pseudomonadota</taxon>
        <taxon>Gammaproteobacteria</taxon>
        <taxon>Candidatus Berkiellales</taxon>
        <taxon>Candidatus Berkiellaceae</taxon>
        <taxon>Candidatus Berkiella</taxon>
    </lineage>
</organism>
<dbReference type="AlphaFoldDB" id="A0A0Q9Z288"/>
<reference evidence="3" key="2">
    <citation type="journal article" date="2016" name="Genome Announc.">
        <title>Draft Genome Sequences of Two Novel Amoeba-Resistant Intranuclear Bacteria, 'Candidatus Berkiella cookevillensis' and 'Candidatus Berkiella aquae'.</title>
        <authorList>
            <person name="Mehari Y.T."/>
            <person name="Arivett B.A."/>
            <person name="Farone A.L."/>
            <person name="Gunderson J.H."/>
            <person name="Farone M.B."/>
        </authorList>
    </citation>
    <scope>NUCLEOTIDE SEQUENCE</scope>
    <source>
        <strain evidence="3">HT99</strain>
    </source>
</reference>
<comment type="caution">
    <text evidence="2">The sequence shown here is derived from an EMBL/GenBank/DDBJ whole genome shotgun (WGS) entry which is preliminary data.</text>
</comment>
<accession>A0A0Q9Z288</accession>
<evidence type="ECO:0000313" key="3">
    <source>
        <dbReference type="EMBL" id="MCS5711958.1"/>
    </source>
</evidence>
<reference evidence="2" key="1">
    <citation type="submission" date="2015-09" db="EMBL/GenBank/DDBJ databases">
        <title>Draft Genome Sequences of Two Novel Amoeba-resistant Intranuclear Bacteria, Candidatus Berkiella cookevillensis and Candidatus Berkiella aquae.</title>
        <authorList>
            <person name="Mehari Y.T."/>
            <person name="Arivett B.A."/>
            <person name="Farone A.L."/>
            <person name="Gunderson J.H."/>
            <person name="Farone M.B."/>
        </authorList>
    </citation>
    <scope>NUCLEOTIDE SEQUENCE [LARGE SCALE GENOMIC DNA]</scope>
    <source>
        <strain evidence="2">HT99</strain>
    </source>
</reference>
<dbReference type="EMBL" id="LKAJ01000001">
    <property type="protein sequence ID" value="KRG22680.1"/>
    <property type="molecule type" value="Genomic_DNA"/>
</dbReference>
<dbReference type="Proteomes" id="UP000051497">
    <property type="component" value="Unassembled WGS sequence"/>
</dbReference>
<evidence type="ECO:0000256" key="1">
    <source>
        <dbReference type="SAM" id="Phobius"/>
    </source>
</evidence>
<keyword evidence="1" id="KW-1133">Transmembrane helix</keyword>
<dbReference type="EMBL" id="LKAJ02000001">
    <property type="protein sequence ID" value="MCS5711958.1"/>
    <property type="molecule type" value="Genomic_DNA"/>
</dbReference>
<keyword evidence="1" id="KW-0812">Transmembrane</keyword>
<keyword evidence="4" id="KW-1185">Reference proteome</keyword>
<sequence>MNLESIFTAKGSKGQIIDVQVDDNANLHVNGEKVVVEKKVSFKCYERILATLTTFAIVVQAIIGFLNYNNIQKQPPKVQTPTMSSNLK</sequence>
<name>A0A0Q9Z288_9GAMM</name>
<protein>
    <submittedName>
        <fullName evidence="2">Uncharacterized protein</fullName>
    </submittedName>
</protein>
<evidence type="ECO:0000313" key="2">
    <source>
        <dbReference type="EMBL" id="KRG22680.1"/>
    </source>
</evidence>
<reference evidence="3" key="3">
    <citation type="submission" date="2021-06" db="EMBL/GenBank/DDBJ databases">
        <title>Genomic Description and Analysis of Intracellular Bacteria, Candidatus Berkiella cookevillensis and Candidatus Berkiella aquae.</title>
        <authorList>
            <person name="Kidane D.T."/>
            <person name="Mehari Y.T."/>
            <person name="Rice F.C."/>
            <person name="Arivett B.A."/>
            <person name="Farone A.L."/>
            <person name="Berk S.G."/>
            <person name="Farone M.B."/>
        </authorList>
    </citation>
    <scope>NUCLEOTIDE SEQUENCE</scope>
    <source>
        <strain evidence="3">HT99</strain>
    </source>
</reference>
<proteinExistence type="predicted"/>
<gene>
    <name evidence="2" type="ORF">HT99x_00218</name>
    <name evidence="3" type="ORF">HT99x_010995</name>
</gene>
<feature type="transmembrane region" description="Helical" evidence="1">
    <location>
        <begin position="48"/>
        <end position="68"/>
    </location>
</feature>
<evidence type="ECO:0000313" key="4">
    <source>
        <dbReference type="Proteomes" id="UP000051497"/>
    </source>
</evidence>
<dbReference type="RefSeq" id="WP_075064869.1">
    <property type="nucleotide sequence ID" value="NZ_LKAJ02000001.1"/>
</dbReference>
<keyword evidence="1" id="KW-0472">Membrane</keyword>